<name>F8NWM8_SERL9</name>
<dbReference type="GO" id="GO:0005829">
    <property type="term" value="C:cytosol"/>
    <property type="evidence" value="ECO:0007669"/>
    <property type="project" value="TreeGrafter"/>
</dbReference>
<comment type="catalytic activity">
    <reaction evidence="5">
        <text>a 5'-end NAD(+)-phospho-ribonucleoside in mRNA + H2O = a 5'-end phospho-ribonucleoside in mRNA + NAD(+) + H(+)</text>
        <dbReference type="Rhea" id="RHEA:60880"/>
        <dbReference type="Rhea" id="RHEA-COMP:15692"/>
        <dbReference type="Rhea" id="RHEA-COMP:15698"/>
        <dbReference type="ChEBI" id="CHEBI:15377"/>
        <dbReference type="ChEBI" id="CHEBI:15378"/>
        <dbReference type="ChEBI" id="CHEBI:57540"/>
        <dbReference type="ChEBI" id="CHEBI:138282"/>
        <dbReference type="ChEBI" id="CHEBI:144029"/>
    </reaction>
    <physiologicalReaction direction="left-to-right" evidence="5">
        <dbReference type="Rhea" id="RHEA:60881"/>
    </physiologicalReaction>
</comment>
<dbReference type="HOGENOM" id="CLU_024877_1_2_1"/>
<evidence type="ECO:0000259" key="8">
    <source>
        <dbReference type="Pfam" id="PF08652"/>
    </source>
</evidence>
<dbReference type="Proteomes" id="UP000008064">
    <property type="component" value="Unassembled WGS sequence"/>
</dbReference>
<dbReference type="RefSeq" id="XP_007319071.1">
    <property type="nucleotide sequence ID" value="XM_007319009.1"/>
</dbReference>
<comment type="catalytic activity">
    <reaction evidence="4">
        <text>a 5'-end triphospho-ribonucleoside in mRNA + H2O = a 5'-end phospho-ribonucleoside in mRNA + diphosphate + H(+)</text>
        <dbReference type="Rhea" id="RHEA:78683"/>
        <dbReference type="Rhea" id="RHEA-COMP:15692"/>
        <dbReference type="Rhea" id="RHEA-COMP:17164"/>
        <dbReference type="ChEBI" id="CHEBI:15377"/>
        <dbReference type="ChEBI" id="CHEBI:15378"/>
        <dbReference type="ChEBI" id="CHEBI:33019"/>
        <dbReference type="ChEBI" id="CHEBI:138282"/>
        <dbReference type="ChEBI" id="CHEBI:167618"/>
    </reaction>
    <physiologicalReaction direction="left-to-right" evidence="4">
        <dbReference type="Rhea" id="RHEA:78684"/>
    </physiologicalReaction>
</comment>
<keyword evidence="6" id="KW-0479">Metal-binding</keyword>
<keyword evidence="6" id="KW-0540">Nuclease</keyword>
<feature type="region of interest" description="Disordered" evidence="7">
    <location>
        <begin position="1"/>
        <end position="40"/>
    </location>
</feature>
<dbReference type="GO" id="GO:0005634">
    <property type="term" value="C:nucleus"/>
    <property type="evidence" value="ECO:0007669"/>
    <property type="project" value="UniProtKB-SubCell"/>
</dbReference>
<dbReference type="AlphaFoldDB" id="F8NWM8"/>
<evidence type="ECO:0000256" key="4">
    <source>
        <dbReference type="ARBA" id="ARBA00044692"/>
    </source>
</evidence>
<dbReference type="PANTHER" id="PTHR12395:SF9">
    <property type="entry name" value="DECAPPING AND EXORIBONUCLEASE PROTEIN"/>
    <property type="match status" value="1"/>
</dbReference>
<reference evidence="9" key="1">
    <citation type="submission" date="2011-04" db="EMBL/GenBank/DDBJ databases">
        <title>Evolution of plant cell wall degrading machinery underlies the functional diversity of forest fungi.</title>
        <authorList>
            <consortium name="US DOE Joint Genome Institute (JGI-PGF)"/>
            <person name="Eastwood D.C."/>
            <person name="Floudas D."/>
            <person name="Binder M."/>
            <person name="Majcherczyk A."/>
            <person name="Schneider P."/>
            <person name="Aerts A."/>
            <person name="Asiegbu F.O."/>
            <person name="Baker S.E."/>
            <person name="Barry K."/>
            <person name="Bendiksby M."/>
            <person name="Blumentritt M."/>
            <person name="Coutinho P.M."/>
            <person name="Cullen D."/>
            <person name="Cullen D."/>
            <person name="Gathman A."/>
            <person name="Goodell B."/>
            <person name="Henrissat B."/>
            <person name="Ihrmark K."/>
            <person name="Kauserud H."/>
            <person name="Kohler A."/>
            <person name="LaButti K."/>
            <person name="Lapidus A."/>
            <person name="Lavin J.L."/>
            <person name="Lee Y.-H."/>
            <person name="Lindquist E."/>
            <person name="Lilly W."/>
            <person name="Lucas S."/>
            <person name="Morin E."/>
            <person name="Murat C."/>
            <person name="Oguiza J.A."/>
            <person name="Park J."/>
            <person name="Pisabarro A.G."/>
            <person name="Riley R."/>
            <person name="Rosling A."/>
            <person name="Salamov A."/>
            <person name="Schmidt O."/>
            <person name="Schmutz J."/>
            <person name="Skrede I."/>
            <person name="Stenlid J."/>
            <person name="Wiebenga A."/>
            <person name="Xie X."/>
            <person name="Kues U."/>
            <person name="Hibbett D.S."/>
            <person name="Hoffmeister D."/>
            <person name="Hogberg N."/>
            <person name="Martin F."/>
            <person name="Grigoriev I.V."/>
            <person name="Watkinson S.C."/>
        </authorList>
    </citation>
    <scope>NUCLEOTIDE SEQUENCE</scope>
    <source>
        <strain evidence="9">S7.9</strain>
    </source>
</reference>
<dbReference type="EC" id="3.6.1.-" evidence="6"/>
<evidence type="ECO:0000256" key="1">
    <source>
        <dbReference type="ARBA" id="ARBA00001968"/>
    </source>
</evidence>
<dbReference type="EMBL" id="GL945434">
    <property type="protein sequence ID" value="EGO25052.1"/>
    <property type="molecule type" value="Genomic_DNA"/>
</dbReference>
<keyword evidence="6" id="KW-0378">Hydrolase</keyword>
<dbReference type="GO" id="GO:0000166">
    <property type="term" value="F:nucleotide binding"/>
    <property type="evidence" value="ECO:0007669"/>
    <property type="project" value="UniProtKB-KW"/>
</dbReference>
<evidence type="ECO:0000256" key="6">
    <source>
        <dbReference type="RuleBase" id="RU367113"/>
    </source>
</evidence>
<evidence type="ECO:0000256" key="7">
    <source>
        <dbReference type="SAM" id="MobiDB-lite"/>
    </source>
</evidence>
<keyword evidence="6" id="KW-0694">RNA-binding</keyword>
<accession>F8NWM8</accession>
<protein>
    <recommendedName>
        <fullName evidence="6">Decapping nuclease</fullName>
        <ecNumber evidence="6">3.6.1.-</ecNumber>
    </recommendedName>
</protein>
<dbReference type="GeneID" id="18813421"/>
<feature type="domain" description="RAI1-like" evidence="8">
    <location>
        <begin position="61"/>
        <end position="408"/>
    </location>
</feature>
<dbReference type="OrthoDB" id="5853397at2759"/>
<dbReference type="GO" id="GO:0046872">
    <property type="term" value="F:metal ion binding"/>
    <property type="evidence" value="ECO:0007669"/>
    <property type="project" value="UniProtKB-KW"/>
</dbReference>
<evidence type="ECO:0000313" key="9">
    <source>
        <dbReference type="EMBL" id="EGO25052.1"/>
    </source>
</evidence>
<dbReference type="Pfam" id="PF08652">
    <property type="entry name" value="RAI1"/>
    <property type="match status" value="1"/>
</dbReference>
<keyword evidence="6" id="KW-0539">Nucleus</keyword>
<comment type="similarity">
    <text evidence="2 6">Belongs to the DXO/Dom3Z family.</text>
</comment>
<comment type="function">
    <text evidence="6">Decapping enzyme for NAD-capped RNAs: specifically hydrolyzes the nicotinamide adenine dinucleotide (NAD) cap from a subset of RNAs by removing the entire NAD moiety from the 5'-end of an NAD-capped RNA.</text>
</comment>
<gene>
    <name evidence="9" type="ORF">SERLADRAFT_415895</name>
</gene>
<dbReference type="GO" id="GO:0034353">
    <property type="term" value="F:mRNA 5'-diphosphatase activity"/>
    <property type="evidence" value="ECO:0007669"/>
    <property type="project" value="TreeGrafter"/>
</dbReference>
<comment type="subcellular location">
    <subcellularLocation>
        <location evidence="6">Nucleus</location>
    </subcellularLocation>
</comment>
<comment type="cofactor">
    <cofactor evidence="1 6">
        <name>a divalent metal cation</name>
        <dbReference type="ChEBI" id="CHEBI:60240"/>
    </cofactor>
</comment>
<evidence type="ECO:0000256" key="5">
    <source>
        <dbReference type="ARBA" id="ARBA00048124"/>
    </source>
</evidence>
<organism>
    <name type="scientific">Serpula lacrymans var. lacrymans (strain S7.9)</name>
    <name type="common">Dry rot fungus</name>
    <dbReference type="NCBI Taxonomy" id="578457"/>
    <lineage>
        <taxon>Eukaryota</taxon>
        <taxon>Fungi</taxon>
        <taxon>Dikarya</taxon>
        <taxon>Basidiomycota</taxon>
        <taxon>Agaricomycotina</taxon>
        <taxon>Agaricomycetes</taxon>
        <taxon>Agaricomycetidae</taxon>
        <taxon>Boletales</taxon>
        <taxon>Coniophorineae</taxon>
        <taxon>Serpulaceae</taxon>
        <taxon>Serpula</taxon>
    </lineage>
</organism>
<dbReference type="PANTHER" id="PTHR12395">
    <property type="entry name" value="DOM-3 RELATED"/>
    <property type="match status" value="1"/>
</dbReference>
<dbReference type="GO" id="GO:0003723">
    <property type="term" value="F:RNA binding"/>
    <property type="evidence" value="ECO:0007669"/>
    <property type="project" value="UniProtKB-KW"/>
</dbReference>
<feature type="compositionally biased region" description="Polar residues" evidence="7">
    <location>
        <begin position="29"/>
        <end position="40"/>
    </location>
</feature>
<evidence type="ECO:0000256" key="3">
    <source>
        <dbReference type="ARBA" id="ARBA00044676"/>
    </source>
</evidence>
<dbReference type="GO" id="GO:0004518">
    <property type="term" value="F:nuclease activity"/>
    <property type="evidence" value="ECO:0007669"/>
    <property type="project" value="UniProtKB-KW"/>
</dbReference>
<dbReference type="GO" id="GO:0110155">
    <property type="term" value="P:NAD-cap decapping"/>
    <property type="evidence" value="ECO:0007669"/>
    <property type="project" value="TreeGrafter"/>
</dbReference>
<evidence type="ECO:0000256" key="2">
    <source>
        <dbReference type="ARBA" id="ARBA00006562"/>
    </source>
</evidence>
<dbReference type="GO" id="GO:0000956">
    <property type="term" value="P:nuclear-transcribed mRNA catabolic process"/>
    <property type="evidence" value="ECO:0007669"/>
    <property type="project" value="TreeGrafter"/>
</dbReference>
<dbReference type="KEGG" id="sla:SERLADRAFT_415895"/>
<keyword evidence="6" id="KW-0547">Nucleotide-binding</keyword>
<comment type="catalytic activity">
    <reaction evidence="3">
        <text>a 5'-end (N(7)-methyl 5'-triphosphoguanosine)-ribonucleoside-ribonucleotide in mRNA + H2O = a (N(7)-methyl 5'-triphosphoguanosine)-nucleoside + a 5'-end phospho-ribonucleoside in mRNA + H(+)</text>
        <dbReference type="Rhea" id="RHEA:66928"/>
        <dbReference type="Rhea" id="RHEA-COMP:15692"/>
        <dbReference type="Rhea" id="RHEA-COMP:17313"/>
        <dbReference type="ChEBI" id="CHEBI:15377"/>
        <dbReference type="ChEBI" id="CHEBI:15378"/>
        <dbReference type="ChEBI" id="CHEBI:138282"/>
        <dbReference type="ChEBI" id="CHEBI:172876"/>
        <dbReference type="ChEBI" id="CHEBI:172877"/>
    </reaction>
    <physiologicalReaction direction="left-to-right" evidence="3">
        <dbReference type="Rhea" id="RHEA:66929"/>
    </physiologicalReaction>
</comment>
<dbReference type="InterPro" id="IPR013961">
    <property type="entry name" value="RAI1"/>
</dbReference>
<sequence>MATKRKASEFLVEGEQDPRSFSRIRAQSPIVSEQNTPSNSPHRFLAYSAPSQKPIHPPTFQQPTQLLTFSYTPERQLEFTDSAMRYFVEPPRGANLGNRYENWVRRPDERGRVDGLLRAWSKAKAKIANSGDGTKGQPSDIGVIAWRGVMTKILTAAYEERDGWELNVMCMNGTMYFEEHLSDAKLKEKNAMEPRHRRQTYYGYAFESYCTSSTPHKQEDCSADTQGWSGDVNTNVQWCSVVKTKLGDTRIIIGGEVDCVREKYTGRPDTFVELKTSLSIRGPHDEAKFEKKLLKFYFQSFLLGVPEIIVGFRTPSGYITTTQTFKTLELPRLVRGKPGAWDPVACLDWGRRFLSFLKDTMASSAARDVWRVKFTPREGVSVALLDEAGVADVEGGEARVGFLPRWYWDKEIGSEDAIDDEDGRGTIRARTTVVRMGGQMIIASVLVRMGNGLTRARACHCSFNGEYVLASAAKSGYLVII</sequence>
<dbReference type="InterPro" id="IPR039039">
    <property type="entry name" value="RAI1-like_fam"/>
</dbReference>
<proteinExistence type="inferred from homology"/>